<proteinExistence type="predicted"/>
<dbReference type="EMBL" id="MRCX01000600">
    <property type="protein sequence ID" value="RKK62988.1"/>
    <property type="molecule type" value="Genomic_DNA"/>
</dbReference>
<sequence>MHFHNIFIVLAAITGAYAACSGTSTSTETCTKQCFCSCPAQTVNYDNAAQGCSSSGPNQGIVCPAASGPTPVGAPVPCASPCPSCDNCPLGTPSCRDPNSQSCANALSRCNGAVCTC</sequence>
<reference evidence="2 3" key="1">
    <citation type="journal article" date="2018" name="Sci. Rep.">
        <title>Characterisation of pathogen-specific regions and novel effector candidates in Fusarium oxysporum f. sp. cepae.</title>
        <authorList>
            <person name="Armitage A.D."/>
            <person name="Taylor A."/>
            <person name="Sobczyk M.K."/>
            <person name="Baxter L."/>
            <person name="Greenfield B.P."/>
            <person name="Bates H.J."/>
            <person name="Wilson F."/>
            <person name="Jackson A.C."/>
            <person name="Ott S."/>
            <person name="Harrison R.J."/>
            <person name="Clarkson J.P."/>
        </authorList>
    </citation>
    <scope>NUCLEOTIDE SEQUENCE [LARGE SCALE GENOMIC DNA]</scope>
    <source>
        <strain evidence="2 3">Fo_A13</strain>
    </source>
</reference>
<feature type="signal peptide" evidence="1">
    <location>
        <begin position="1"/>
        <end position="18"/>
    </location>
</feature>
<evidence type="ECO:0000256" key="1">
    <source>
        <dbReference type="SAM" id="SignalP"/>
    </source>
</evidence>
<organism evidence="2 3">
    <name type="scientific">Fusarium oxysporum</name>
    <name type="common">Fusarium vascular wilt</name>
    <dbReference type="NCBI Taxonomy" id="5507"/>
    <lineage>
        <taxon>Eukaryota</taxon>
        <taxon>Fungi</taxon>
        <taxon>Dikarya</taxon>
        <taxon>Ascomycota</taxon>
        <taxon>Pezizomycotina</taxon>
        <taxon>Sordariomycetes</taxon>
        <taxon>Hypocreomycetidae</taxon>
        <taxon>Hypocreales</taxon>
        <taxon>Nectriaceae</taxon>
        <taxon>Fusarium</taxon>
        <taxon>Fusarium oxysporum species complex</taxon>
    </lineage>
</organism>
<gene>
    <name evidence="2" type="ORF">BFJ69_g16957</name>
</gene>
<evidence type="ECO:0000313" key="2">
    <source>
        <dbReference type="EMBL" id="RKK62988.1"/>
    </source>
</evidence>
<name>A0A420M9M8_FUSOX</name>
<keyword evidence="1" id="KW-0732">Signal</keyword>
<evidence type="ECO:0000313" key="3">
    <source>
        <dbReference type="Proteomes" id="UP000285084"/>
    </source>
</evidence>
<protein>
    <submittedName>
        <fullName evidence="2">Uncharacterized protein</fullName>
    </submittedName>
</protein>
<comment type="caution">
    <text evidence="2">The sequence shown here is derived from an EMBL/GenBank/DDBJ whole genome shotgun (WGS) entry which is preliminary data.</text>
</comment>
<dbReference type="Proteomes" id="UP000285084">
    <property type="component" value="Unassembled WGS sequence"/>
</dbReference>
<dbReference type="AlphaFoldDB" id="A0A420M9M8"/>
<accession>A0A420M9M8</accession>
<feature type="chain" id="PRO_5019004369" evidence="1">
    <location>
        <begin position="19"/>
        <end position="117"/>
    </location>
</feature>